<comment type="similarity">
    <text evidence="2">Belongs to the UPF0702 family.</text>
</comment>
<keyword evidence="10" id="KW-1185">Reference proteome</keyword>
<proteinExistence type="inferred from homology"/>
<reference evidence="10" key="1">
    <citation type="submission" date="2014-12" db="EMBL/GenBank/DDBJ databases">
        <title>Complete genome sequence of a multi-drug resistant Klebsiella pneumoniae.</title>
        <authorList>
            <person name="Hua X."/>
            <person name="Chen Q."/>
            <person name="Li X."/>
            <person name="Feng Y."/>
            <person name="Ruan Z."/>
            <person name="Yu Y."/>
        </authorList>
    </citation>
    <scope>NUCLEOTIDE SEQUENCE [LARGE SCALE GENOMIC DNA]</scope>
    <source>
        <strain evidence="10">5.12</strain>
    </source>
</reference>
<evidence type="ECO:0000313" key="9">
    <source>
        <dbReference type="EMBL" id="QJR80593.1"/>
    </source>
</evidence>
<dbReference type="EMBL" id="CP052766">
    <property type="protein sequence ID" value="QJR80593.1"/>
    <property type="molecule type" value="Genomic_DNA"/>
</dbReference>
<name>A0A6M4MBS2_9ALTE</name>
<reference evidence="9 10" key="2">
    <citation type="submission" date="2020-04" db="EMBL/GenBank/DDBJ databases">
        <title>Complete genome sequence of Alteromonas pelagimontana 5.12T.</title>
        <authorList>
            <person name="Sinha R.K."/>
            <person name="Krishnan K.P."/>
            <person name="Kurian J.P."/>
        </authorList>
    </citation>
    <scope>NUCLEOTIDE SEQUENCE [LARGE SCALE GENOMIC DNA]</scope>
    <source>
        <strain evidence="9 10">5.12</strain>
    </source>
</reference>
<evidence type="ECO:0000256" key="4">
    <source>
        <dbReference type="ARBA" id="ARBA00022692"/>
    </source>
</evidence>
<feature type="domain" description="YetF C-terminal" evidence="8">
    <location>
        <begin position="50"/>
        <end position="122"/>
    </location>
</feature>
<dbReference type="RefSeq" id="WP_083638519.1">
    <property type="nucleotide sequence ID" value="NZ_CP052766.1"/>
</dbReference>
<evidence type="ECO:0000256" key="1">
    <source>
        <dbReference type="ARBA" id="ARBA00004651"/>
    </source>
</evidence>
<dbReference type="AlphaFoldDB" id="A0A6M4MBS2"/>
<keyword evidence="4 7" id="KW-0812">Transmembrane</keyword>
<evidence type="ECO:0000259" key="8">
    <source>
        <dbReference type="Pfam" id="PF04239"/>
    </source>
</evidence>
<accession>A0A6M4MBS2</accession>
<protein>
    <submittedName>
        <fullName evidence="9">DUF421 domain-containing protein</fullName>
    </submittedName>
</protein>
<evidence type="ECO:0000256" key="7">
    <source>
        <dbReference type="SAM" id="Phobius"/>
    </source>
</evidence>
<dbReference type="OrthoDB" id="9793799at2"/>
<comment type="subcellular location">
    <subcellularLocation>
        <location evidence="1">Cell membrane</location>
        <topology evidence="1">Multi-pass membrane protein</topology>
    </subcellularLocation>
</comment>
<keyword evidence="5 7" id="KW-1133">Transmembrane helix</keyword>
<dbReference type="PANTHER" id="PTHR34582:SF6">
    <property type="entry name" value="UPF0702 TRANSMEMBRANE PROTEIN YCAP"/>
    <property type="match status" value="1"/>
</dbReference>
<keyword evidence="3" id="KW-1003">Cell membrane</keyword>
<sequence>MNNFDWIVTVAVGSILGSSVLLKKVVILEVTTGLLVLLSLQYIFTLLSSRFKGFDKLMKKNPVLLYSKSGYITQNMRRERITIEEVKMNIRQKGYVDESRISAVIFEPNGQLSILPKPGEEKGIEDSDNLSAKLS</sequence>
<dbReference type="PANTHER" id="PTHR34582">
    <property type="entry name" value="UPF0702 TRANSMEMBRANE PROTEIN YCAP"/>
    <property type="match status" value="1"/>
</dbReference>
<dbReference type="Gene3D" id="3.30.240.20">
    <property type="entry name" value="bsu07140 like domains"/>
    <property type="match status" value="1"/>
</dbReference>
<dbReference type="GO" id="GO:0005886">
    <property type="term" value="C:plasma membrane"/>
    <property type="evidence" value="ECO:0007669"/>
    <property type="project" value="UniProtKB-SubCell"/>
</dbReference>
<dbReference type="Pfam" id="PF04239">
    <property type="entry name" value="DUF421"/>
    <property type="match status" value="1"/>
</dbReference>
<gene>
    <name evidence="9" type="ORF">CA267_007290</name>
</gene>
<evidence type="ECO:0000256" key="2">
    <source>
        <dbReference type="ARBA" id="ARBA00006448"/>
    </source>
</evidence>
<dbReference type="InterPro" id="IPR023090">
    <property type="entry name" value="UPF0702_alpha/beta_dom_sf"/>
</dbReference>
<evidence type="ECO:0000256" key="6">
    <source>
        <dbReference type="ARBA" id="ARBA00023136"/>
    </source>
</evidence>
<keyword evidence="6 7" id="KW-0472">Membrane</keyword>
<feature type="transmembrane region" description="Helical" evidence="7">
    <location>
        <begin position="32"/>
        <end position="51"/>
    </location>
</feature>
<evidence type="ECO:0000313" key="10">
    <source>
        <dbReference type="Proteomes" id="UP000219285"/>
    </source>
</evidence>
<dbReference type="InterPro" id="IPR007353">
    <property type="entry name" value="DUF421"/>
</dbReference>
<evidence type="ECO:0000256" key="5">
    <source>
        <dbReference type="ARBA" id="ARBA00022989"/>
    </source>
</evidence>
<evidence type="ECO:0000256" key="3">
    <source>
        <dbReference type="ARBA" id="ARBA00022475"/>
    </source>
</evidence>
<organism evidence="9 10">
    <name type="scientific">Alteromonas pelagimontana</name>
    <dbReference type="NCBI Taxonomy" id="1858656"/>
    <lineage>
        <taxon>Bacteria</taxon>
        <taxon>Pseudomonadati</taxon>
        <taxon>Pseudomonadota</taxon>
        <taxon>Gammaproteobacteria</taxon>
        <taxon>Alteromonadales</taxon>
        <taxon>Alteromonadaceae</taxon>
        <taxon>Alteromonas/Salinimonas group</taxon>
        <taxon>Alteromonas</taxon>
    </lineage>
</organism>
<dbReference type="Proteomes" id="UP000219285">
    <property type="component" value="Chromosome"/>
</dbReference>
<dbReference type="KEGG" id="apel:CA267_007290"/>